<evidence type="ECO:0000256" key="2">
    <source>
        <dbReference type="ARBA" id="ARBA00023015"/>
    </source>
</evidence>
<proteinExistence type="predicted"/>
<accession>A0ABN3PKQ9</accession>
<dbReference type="Gene3D" id="1.10.1660.10">
    <property type="match status" value="1"/>
</dbReference>
<feature type="domain" description="HTH merR-type" evidence="5">
    <location>
        <begin position="7"/>
        <end position="75"/>
    </location>
</feature>
<dbReference type="SUPFAM" id="SSF46955">
    <property type="entry name" value="Putative DNA-binding domain"/>
    <property type="match status" value="1"/>
</dbReference>
<evidence type="ECO:0000313" key="6">
    <source>
        <dbReference type="EMBL" id="GAA2583943.1"/>
    </source>
</evidence>
<protein>
    <submittedName>
        <fullName evidence="6">MerR family transcriptional regulator</fullName>
    </submittedName>
</protein>
<dbReference type="InterPro" id="IPR009061">
    <property type="entry name" value="DNA-bd_dom_put_sf"/>
</dbReference>
<keyword evidence="7" id="KW-1185">Reference proteome</keyword>
<gene>
    <name evidence="6" type="ORF">GCM10009862_23800</name>
</gene>
<evidence type="ECO:0000313" key="7">
    <source>
        <dbReference type="Proteomes" id="UP001500274"/>
    </source>
</evidence>
<keyword evidence="4" id="KW-0804">Transcription</keyword>
<keyword evidence="3" id="KW-0238">DNA-binding</keyword>
<dbReference type="SMART" id="SM00422">
    <property type="entry name" value="HTH_MERR"/>
    <property type="match status" value="1"/>
</dbReference>
<name>A0ABN3PKQ9_9MICO</name>
<reference evidence="6 7" key="1">
    <citation type="journal article" date="2019" name="Int. J. Syst. Evol. Microbiol.">
        <title>The Global Catalogue of Microorganisms (GCM) 10K type strain sequencing project: providing services to taxonomists for standard genome sequencing and annotation.</title>
        <authorList>
            <consortium name="The Broad Institute Genomics Platform"/>
            <consortium name="The Broad Institute Genome Sequencing Center for Infectious Disease"/>
            <person name="Wu L."/>
            <person name="Ma J."/>
        </authorList>
    </citation>
    <scope>NUCLEOTIDE SEQUENCE [LARGE SCALE GENOMIC DNA]</scope>
    <source>
        <strain evidence="6 7">JCM 16365</strain>
    </source>
</reference>
<organism evidence="6 7">
    <name type="scientific">Microbacterium binotii</name>
    <dbReference type="NCBI Taxonomy" id="462710"/>
    <lineage>
        <taxon>Bacteria</taxon>
        <taxon>Bacillati</taxon>
        <taxon>Actinomycetota</taxon>
        <taxon>Actinomycetes</taxon>
        <taxon>Micrococcales</taxon>
        <taxon>Microbacteriaceae</taxon>
        <taxon>Microbacterium</taxon>
    </lineage>
</organism>
<dbReference type="PROSITE" id="PS50937">
    <property type="entry name" value="HTH_MERR_2"/>
    <property type="match status" value="1"/>
</dbReference>
<keyword evidence="2" id="KW-0805">Transcription regulation</keyword>
<dbReference type="RefSeq" id="WP_344229775.1">
    <property type="nucleotide sequence ID" value="NZ_BAAARI010000015.1"/>
</dbReference>
<dbReference type="Proteomes" id="UP001500274">
    <property type="component" value="Unassembled WGS sequence"/>
</dbReference>
<keyword evidence="1" id="KW-0678">Repressor</keyword>
<dbReference type="Pfam" id="PF13411">
    <property type="entry name" value="MerR_1"/>
    <property type="match status" value="1"/>
</dbReference>
<evidence type="ECO:0000256" key="3">
    <source>
        <dbReference type="ARBA" id="ARBA00023125"/>
    </source>
</evidence>
<dbReference type="PRINTS" id="PR00040">
    <property type="entry name" value="HTHMERR"/>
</dbReference>
<comment type="caution">
    <text evidence="6">The sequence shown here is derived from an EMBL/GenBank/DDBJ whole genome shotgun (WGS) entry which is preliminary data.</text>
</comment>
<dbReference type="PANTHER" id="PTHR30204">
    <property type="entry name" value="REDOX-CYCLING DRUG-SENSING TRANSCRIPTIONAL ACTIVATOR SOXR"/>
    <property type="match status" value="1"/>
</dbReference>
<sequence length="121" mass="13098">MSVYDGTLAIGELADLTGASVRSLRHYEQNGLLPAQRTGAGHRRFPSDAVEEVRRIRMLLDGGLPLAVVAKIMPCFTDQGGALDACVKGYLRDRLGAVDERIAALGQQRRTLQAIHELVDG</sequence>
<dbReference type="InterPro" id="IPR000551">
    <property type="entry name" value="MerR-type_HTH_dom"/>
</dbReference>
<dbReference type="PANTHER" id="PTHR30204:SF69">
    <property type="entry name" value="MERR-FAMILY TRANSCRIPTIONAL REGULATOR"/>
    <property type="match status" value="1"/>
</dbReference>
<evidence type="ECO:0000259" key="5">
    <source>
        <dbReference type="PROSITE" id="PS50937"/>
    </source>
</evidence>
<dbReference type="EMBL" id="BAAARI010000015">
    <property type="protein sequence ID" value="GAA2583943.1"/>
    <property type="molecule type" value="Genomic_DNA"/>
</dbReference>
<dbReference type="InterPro" id="IPR047057">
    <property type="entry name" value="MerR_fam"/>
</dbReference>
<evidence type="ECO:0000256" key="4">
    <source>
        <dbReference type="ARBA" id="ARBA00023163"/>
    </source>
</evidence>
<evidence type="ECO:0000256" key="1">
    <source>
        <dbReference type="ARBA" id="ARBA00022491"/>
    </source>
</evidence>